<organism evidence="12 13">
    <name type="scientific">Hypocrea atroviridis (strain ATCC 20476 / IMI 206040)</name>
    <name type="common">Trichoderma atroviride</name>
    <dbReference type="NCBI Taxonomy" id="452589"/>
    <lineage>
        <taxon>Eukaryota</taxon>
        <taxon>Fungi</taxon>
        <taxon>Dikarya</taxon>
        <taxon>Ascomycota</taxon>
        <taxon>Pezizomycotina</taxon>
        <taxon>Sordariomycetes</taxon>
        <taxon>Hypocreomycetidae</taxon>
        <taxon>Hypocreales</taxon>
        <taxon>Hypocreaceae</taxon>
        <taxon>Trichoderma</taxon>
    </lineage>
</organism>
<dbReference type="GO" id="GO:0046872">
    <property type="term" value="F:metal ion binding"/>
    <property type="evidence" value="ECO:0007669"/>
    <property type="project" value="UniProtKB-UniRule"/>
</dbReference>
<evidence type="ECO:0000256" key="2">
    <source>
        <dbReference type="ARBA" id="ARBA00004613"/>
    </source>
</evidence>
<dbReference type="OMA" id="INCIVDG"/>
<dbReference type="HOGENOM" id="CLU_063084_4_3_1"/>
<dbReference type="SMART" id="SM00747">
    <property type="entry name" value="CFEM"/>
    <property type="match status" value="1"/>
</dbReference>
<evidence type="ECO:0000313" key="12">
    <source>
        <dbReference type="EMBL" id="EHK39601.1"/>
    </source>
</evidence>
<evidence type="ECO:0000256" key="7">
    <source>
        <dbReference type="ARBA" id="ARBA00023157"/>
    </source>
</evidence>
<dbReference type="PROSITE" id="PS52012">
    <property type="entry name" value="CFEM"/>
    <property type="match status" value="1"/>
</dbReference>
<evidence type="ECO:0000256" key="6">
    <source>
        <dbReference type="ARBA" id="ARBA00022729"/>
    </source>
</evidence>
<keyword evidence="9" id="KW-0408">Iron</keyword>
<comment type="caution">
    <text evidence="12">The sequence shown here is derived from an EMBL/GenBank/DDBJ whole genome shotgun (WGS) entry which is preliminary data.</text>
</comment>
<dbReference type="Proteomes" id="UP000005426">
    <property type="component" value="Unassembled WGS sequence"/>
</dbReference>
<dbReference type="InterPro" id="IPR008427">
    <property type="entry name" value="Extracellular_membr_CFEM_dom"/>
</dbReference>
<keyword evidence="9" id="KW-0349">Heme</keyword>
<evidence type="ECO:0000256" key="9">
    <source>
        <dbReference type="PROSITE-ProRule" id="PRU01356"/>
    </source>
</evidence>
<evidence type="ECO:0000256" key="3">
    <source>
        <dbReference type="ARBA" id="ARBA00010031"/>
    </source>
</evidence>
<dbReference type="STRING" id="452589.G9PB51"/>
<evidence type="ECO:0000259" key="11">
    <source>
        <dbReference type="PROSITE" id="PS52012"/>
    </source>
</evidence>
<dbReference type="GeneID" id="25783772"/>
<keyword evidence="5" id="KW-0472">Membrane</keyword>
<dbReference type="eggNOG" id="ENOG502SFDE">
    <property type="taxonomic scope" value="Eukaryota"/>
</dbReference>
<comment type="similarity">
    <text evidence="3">Belongs to the RBT5 family.</text>
</comment>
<keyword evidence="8" id="KW-0449">Lipoprotein</keyword>
<keyword evidence="4" id="KW-0964">Secreted</keyword>
<keyword evidence="7 9" id="KW-1015">Disulfide bond</keyword>
<feature type="disulfide bond" evidence="9">
    <location>
        <begin position="50"/>
        <end position="57"/>
    </location>
</feature>
<sequence length="147" mass="14689">MASLFQLFILLFAAALTVSAASAPNITSLVDKLPPCSLNCIIDGVTNDGCAVSDLACGCSKINDLTKTVSPCMAKAGCTLDEMTQAAGAVVQLCESAGLIANTTTSDTTSTTGAASAATSKSDAGRFSRELGFAYAAVGVLVAVVVL</sequence>
<evidence type="ECO:0000256" key="5">
    <source>
        <dbReference type="ARBA" id="ARBA00022622"/>
    </source>
</evidence>
<accession>G9PB51</accession>
<comment type="subcellular location">
    <subcellularLocation>
        <location evidence="1">Membrane</location>
        <topology evidence="1">Lipid-anchor</topology>
        <topology evidence="1">GPI-anchor</topology>
    </subcellularLocation>
    <subcellularLocation>
        <location evidence="2">Secreted</location>
    </subcellularLocation>
</comment>
<keyword evidence="5" id="KW-0336">GPI-anchor</keyword>
<evidence type="ECO:0000256" key="8">
    <source>
        <dbReference type="ARBA" id="ARBA00023288"/>
    </source>
</evidence>
<dbReference type="EMBL" id="ABDG02000029">
    <property type="protein sequence ID" value="EHK39601.1"/>
    <property type="molecule type" value="Genomic_DNA"/>
</dbReference>
<keyword evidence="6 10" id="KW-0732">Signal</keyword>
<protein>
    <recommendedName>
        <fullName evidence="11">CFEM domain-containing protein</fullName>
    </recommendedName>
</protein>
<dbReference type="AlphaFoldDB" id="G9PB51"/>
<proteinExistence type="inferred from homology"/>
<dbReference type="GO" id="GO:0005576">
    <property type="term" value="C:extracellular region"/>
    <property type="evidence" value="ECO:0007669"/>
    <property type="project" value="UniProtKB-SubCell"/>
</dbReference>
<feature type="domain" description="CFEM" evidence="11">
    <location>
        <begin position="8"/>
        <end position="121"/>
    </location>
</feature>
<feature type="binding site" description="axial binding residue" evidence="9">
    <location>
        <position position="54"/>
    </location>
    <ligand>
        <name>heme</name>
        <dbReference type="ChEBI" id="CHEBI:30413"/>
    </ligand>
    <ligandPart>
        <name>Fe</name>
        <dbReference type="ChEBI" id="CHEBI:18248"/>
    </ligandPart>
</feature>
<reference evidence="12 13" key="1">
    <citation type="journal article" date="2011" name="Genome Biol.">
        <title>Comparative genome sequence analysis underscores mycoparasitism as the ancestral life style of Trichoderma.</title>
        <authorList>
            <person name="Kubicek C.P."/>
            <person name="Herrera-Estrella A."/>
            <person name="Seidl-Seiboth V."/>
            <person name="Martinez D.A."/>
            <person name="Druzhinina I.S."/>
            <person name="Thon M."/>
            <person name="Zeilinger S."/>
            <person name="Casas-Flores S."/>
            <person name="Horwitz B.A."/>
            <person name="Mukherjee P.K."/>
            <person name="Mukherjee M."/>
            <person name="Kredics L."/>
            <person name="Alcaraz L.D."/>
            <person name="Aerts A."/>
            <person name="Antal Z."/>
            <person name="Atanasova L."/>
            <person name="Cervantes-Badillo M.G."/>
            <person name="Challacombe J."/>
            <person name="Chertkov O."/>
            <person name="McCluskey K."/>
            <person name="Coulpier F."/>
            <person name="Deshpande N."/>
            <person name="von Doehren H."/>
            <person name="Ebbole D.J."/>
            <person name="Esquivel-Naranjo E.U."/>
            <person name="Fekete E."/>
            <person name="Flipphi M."/>
            <person name="Glaser F."/>
            <person name="Gomez-Rodriguez E.Y."/>
            <person name="Gruber S."/>
            <person name="Han C."/>
            <person name="Henrissat B."/>
            <person name="Hermosa R."/>
            <person name="Hernandez-Onate M."/>
            <person name="Karaffa L."/>
            <person name="Kosti I."/>
            <person name="Le Crom S."/>
            <person name="Lindquist E."/>
            <person name="Lucas S."/>
            <person name="Luebeck M."/>
            <person name="Luebeck P.S."/>
            <person name="Margeot A."/>
            <person name="Metz B."/>
            <person name="Misra M."/>
            <person name="Nevalainen H."/>
            <person name="Omann M."/>
            <person name="Packer N."/>
            <person name="Perrone G."/>
            <person name="Uresti-Rivera E.E."/>
            <person name="Salamov A."/>
            <person name="Schmoll M."/>
            <person name="Seiboth B."/>
            <person name="Shapiro H."/>
            <person name="Sukno S."/>
            <person name="Tamayo-Ramos J.A."/>
            <person name="Tisch D."/>
            <person name="Wiest A."/>
            <person name="Wilkinson H.H."/>
            <person name="Zhang M."/>
            <person name="Coutinho P.M."/>
            <person name="Kenerley C.M."/>
            <person name="Monte E."/>
            <person name="Baker S.E."/>
            <person name="Grigoriev I.V."/>
        </authorList>
    </citation>
    <scope>NUCLEOTIDE SEQUENCE [LARGE SCALE GENOMIC DNA]</scope>
    <source>
        <strain evidence="13">ATCC 20476 / IMI 206040</strain>
    </source>
</reference>
<evidence type="ECO:0000256" key="1">
    <source>
        <dbReference type="ARBA" id="ARBA00004589"/>
    </source>
</evidence>
<dbReference type="KEGG" id="tatv:25783772"/>
<dbReference type="GO" id="GO:0098552">
    <property type="term" value="C:side of membrane"/>
    <property type="evidence" value="ECO:0007669"/>
    <property type="project" value="UniProtKB-KW"/>
</dbReference>
<keyword evidence="13" id="KW-1185">Reference proteome</keyword>
<evidence type="ECO:0000256" key="10">
    <source>
        <dbReference type="SAM" id="SignalP"/>
    </source>
</evidence>
<feature type="signal peptide" evidence="10">
    <location>
        <begin position="1"/>
        <end position="20"/>
    </location>
</feature>
<feature type="chain" id="PRO_5003525349" description="CFEM domain-containing protein" evidence="10">
    <location>
        <begin position="21"/>
        <end position="147"/>
    </location>
</feature>
<name>G9PB51_HYPAI</name>
<evidence type="ECO:0000313" key="13">
    <source>
        <dbReference type="Proteomes" id="UP000005426"/>
    </source>
</evidence>
<comment type="caution">
    <text evidence="9">Lacks conserved residue(s) required for the propagation of feature annotation.</text>
</comment>
<evidence type="ECO:0000256" key="4">
    <source>
        <dbReference type="ARBA" id="ARBA00022525"/>
    </source>
</evidence>
<dbReference type="Pfam" id="PF05730">
    <property type="entry name" value="CFEM"/>
    <property type="match status" value="1"/>
</dbReference>
<gene>
    <name evidence="12" type="ORF">TRIATDRAFT_323147</name>
</gene>
<keyword evidence="5" id="KW-0325">Glycoprotein</keyword>
<dbReference type="OrthoDB" id="3767534at2759"/>
<keyword evidence="9" id="KW-0479">Metal-binding</keyword>